<comment type="caution">
    <text evidence="10">The sequence shown here is derived from an EMBL/GenBank/DDBJ whole genome shotgun (WGS) entry which is preliminary data.</text>
</comment>
<dbReference type="InterPro" id="IPR001789">
    <property type="entry name" value="Sig_transdc_resp-reg_receiver"/>
</dbReference>
<dbReference type="InterPro" id="IPR003594">
    <property type="entry name" value="HATPase_dom"/>
</dbReference>
<dbReference type="InterPro" id="IPR011006">
    <property type="entry name" value="CheY-like_superfamily"/>
</dbReference>
<evidence type="ECO:0000256" key="7">
    <source>
        <dbReference type="SAM" id="Phobius"/>
    </source>
</evidence>
<feature type="transmembrane region" description="Helical" evidence="7">
    <location>
        <begin position="120"/>
        <end position="139"/>
    </location>
</feature>
<dbReference type="InterPro" id="IPR005467">
    <property type="entry name" value="His_kinase_dom"/>
</dbReference>
<dbReference type="Pfam" id="PF00512">
    <property type="entry name" value="HisKA"/>
    <property type="match status" value="1"/>
</dbReference>
<dbReference type="Gene3D" id="3.40.50.2300">
    <property type="match status" value="1"/>
</dbReference>
<dbReference type="SMART" id="SM00387">
    <property type="entry name" value="HATPase_c"/>
    <property type="match status" value="1"/>
</dbReference>
<dbReference type="SMART" id="SM00388">
    <property type="entry name" value="HisKA"/>
    <property type="match status" value="1"/>
</dbReference>
<dbReference type="PANTHER" id="PTHR43047:SF9">
    <property type="entry name" value="HISTIDINE KINASE"/>
    <property type="match status" value="1"/>
</dbReference>
<evidence type="ECO:0000256" key="1">
    <source>
        <dbReference type="ARBA" id="ARBA00000085"/>
    </source>
</evidence>
<keyword evidence="4" id="KW-0808">Transferase</keyword>
<dbReference type="Pfam" id="PF02518">
    <property type="entry name" value="HATPase_c"/>
    <property type="match status" value="1"/>
</dbReference>
<dbReference type="EMBL" id="WWCM01000028">
    <property type="protein sequence ID" value="MYM42010.1"/>
    <property type="molecule type" value="Genomic_DNA"/>
</dbReference>
<dbReference type="InterPro" id="IPR036890">
    <property type="entry name" value="HATPase_C_sf"/>
</dbReference>
<dbReference type="Gene3D" id="3.30.565.10">
    <property type="entry name" value="Histidine kinase-like ATPase, C-terminal domain"/>
    <property type="match status" value="1"/>
</dbReference>
<dbReference type="Proteomes" id="UP000478090">
    <property type="component" value="Unassembled WGS sequence"/>
</dbReference>
<sequence length="613" mass="67069">MNISLPTLDEASRSSRVLQDQVRALESASVGARIATIGMGLVGFWTFHKSAQLISLSCWLMAQMLFNLYSLLAGIRLRRIPLSGANVFQRLRRSIALPAMNGLIWAGGIWMMWIPGNFPMQLVLIFFVIGLSSGALNSLKASLPALFLFLIPCVGSVIVTTLAHLDSYSMFVVTGASGYFAWSSTYAVGAHRSLIRSLYNHYQVEEMAVKLQAQKEIAEMATEAKSRFLAAASHDLRQPMHALNLYLGALANLDLPPSAHPVLDKVRECAHTMDEMFSALLNISSLDANAMEANFTTFPIAMVLNKIELEFSPQAQAKGLQLRVAPCSVLIRSDADLFENILRNLVSNAVRYTTEGKILVGCRRTGDTIRCGVYDTGMGIAIDQQAAIFEEFFQIGNKARDRSKGLGLGLAIALRQARLMHTPLTVRSEIGHGSVFEVEIPRSLLPPTPLQKKPLDTLNGADLEGKLIVVIDDESMILSASRLLLEQFGCHVITASSGAEALQMLASSPCAPDAIICDYRLRDNETGIQVVTKLRNEFNLDVPAILITGDTSPQQIKTIASTGISVMHKPLQSQILQTTLISLINQSSTVIEVEHCEMKDFRATTEIDPAINR</sequence>
<dbReference type="InterPro" id="IPR036097">
    <property type="entry name" value="HisK_dim/P_sf"/>
</dbReference>
<evidence type="ECO:0000256" key="5">
    <source>
        <dbReference type="ARBA" id="ARBA00022777"/>
    </source>
</evidence>
<evidence type="ECO:0000259" key="9">
    <source>
        <dbReference type="PROSITE" id="PS50110"/>
    </source>
</evidence>
<evidence type="ECO:0000256" key="4">
    <source>
        <dbReference type="ARBA" id="ARBA00022679"/>
    </source>
</evidence>
<keyword evidence="3 6" id="KW-0597">Phosphoprotein</keyword>
<reference evidence="10 11" key="1">
    <citation type="submission" date="2019-12" db="EMBL/GenBank/DDBJ databases">
        <title>Novel species isolated from a subtropical stream in China.</title>
        <authorList>
            <person name="Lu H."/>
        </authorList>
    </citation>
    <scope>NUCLEOTIDE SEQUENCE [LARGE SCALE GENOMIC DNA]</scope>
    <source>
        <strain evidence="10 11">CY13W</strain>
    </source>
</reference>
<evidence type="ECO:0000313" key="10">
    <source>
        <dbReference type="EMBL" id="MYM42010.1"/>
    </source>
</evidence>
<proteinExistence type="predicted"/>
<dbReference type="EC" id="2.7.13.3" evidence="2"/>
<feature type="domain" description="Response regulatory" evidence="9">
    <location>
        <begin position="467"/>
        <end position="584"/>
    </location>
</feature>
<evidence type="ECO:0000256" key="2">
    <source>
        <dbReference type="ARBA" id="ARBA00012438"/>
    </source>
</evidence>
<evidence type="ECO:0000259" key="8">
    <source>
        <dbReference type="PROSITE" id="PS50109"/>
    </source>
</evidence>
<dbReference type="CDD" id="cd00156">
    <property type="entry name" value="REC"/>
    <property type="match status" value="1"/>
</dbReference>
<feature type="domain" description="Histidine kinase" evidence="8">
    <location>
        <begin position="231"/>
        <end position="444"/>
    </location>
</feature>
<feature type="transmembrane region" description="Helical" evidence="7">
    <location>
        <begin position="95"/>
        <end position="114"/>
    </location>
</feature>
<keyword evidence="5" id="KW-0418">Kinase</keyword>
<evidence type="ECO:0000256" key="6">
    <source>
        <dbReference type="PROSITE-ProRule" id="PRU00169"/>
    </source>
</evidence>
<dbReference type="Gene3D" id="1.10.287.130">
    <property type="match status" value="1"/>
</dbReference>
<dbReference type="InterPro" id="IPR003661">
    <property type="entry name" value="HisK_dim/P_dom"/>
</dbReference>
<dbReference type="SUPFAM" id="SSF47384">
    <property type="entry name" value="Homodimeric domain of signal transducing histidine kinase"/>
    <property type="match status" value="1"/>
</dbReference>
<evidence type="ECO:0000313" key="11">
    <source>
        <dbReference type="Proteomes" id="UP000478090"/>
    </source>
</evidence>
<dbReference type="RefSeq" id="WP_161041264.1">
    <property type="nucleotide sequence ID" value="NZ_WWCM01000028.1"/>
</dbReference>
<comment type="catalytic activity">
    <reaction evidence="1">
        <text>ATP + protein L-histidine = ADP + protein N-phospho-L-histidine.</text>
        <dbReference type="EC" id="2.7.13.3"/>
    </reaction>
</comment>
<gene>
    <name evidence="10" type="ORF">GTP27_22155</name>
</gene>
<dbReference type="SUPFAM" id="SSF55874">
    <property type="entry name" value="ATPase domain of HSP90 chaperone/DNA topoisomerase II/histidine kinase"/>
    <property type="match status" value="1"/>
</dbReference>
<feature type="modified residue" description="4-aspartylphosphate" evidence="6">
    <location>
        <position position="518"/>
    </location>
</feature>
<dbReference type="SMART" id="SM00448">
    <property type="entry name" value="REC"/>
    <property type="match status" value="1"/>
</dbReference>
<accession>A0ABW9VSD8</accession>
<keyword evidence="7" id="KW-0812">Transmembrane</keyword>
<feature type="transmembrane region" description="Helical" evidence="7">
    <location>
        <begin position="146"/>
        <end position="165"/>
    </location>
</feature>
<dbReference type="PROSITE" id="PS50109">
    <property type="entry name" value="HIS_KIN"/>
    <property type="match status" value="1"/>
</dbReference>
<keyword evidence="11" id="KW-1185">Reference proteome</keyword>
<name>A0ABW9VSD8_9BURK</name>
<dbReference type="SUPFAM" id="SSF52172">
    <property type="entry name" value="CheY-like"/>
    <property type="match status" value="1"/>
</dbReference>
<dbReference type="PANTHER" id="PTHR43047">
    <property type="entry name" value="TWO-COMPONENT HISTIDINE PROTEIN KINASE"/>
    <property type="match status" value="1"/>
</dbReference>
<keyword evidence="7" id="KW-1133">Transmembrane helix</keyword>
<dbReference type="PROSITE" id="PS50110">
    <property type="entry name" value="RESPONSE_REGULATORY"/>
    <property type="match status" value="1"/>
</dbReference>
<dbReference type="Pfam" id="PF00072">
    <property type="entry name" value="Response_reg"/>
    <property type="match status" value="1"/>
</dbReference>
<feature type="transmembrane region" description="Helical" evidence="7">
    <location>
        <begin position="53"/>
        <end position="75"/>
    </location>
</feature>
<dbReference type="PRINTS" id="PR00344">
    <property type="entry name" value="BCTRLSENSOR"/>
</dbReference>
<dbReference type="InterPro" id="IPR004358">
    <property type="entry name" value="Sig_transdc_His_kin-like_C"/>
</dbReference>
<evidence type="ECO:0000256" key="3">
    <source>
        <dbReference type="ARBA" id="ARBA00022553"/>
    </source>
</evidence>
<dbReference type="CDD" id="cd00082">
    <property type="entry name" value="HisKA"/>
    <property type="match status" value="1"/>
</dbReference>
<organism evidence="10 11">
    <name type="scientific">Duganella qianjiadongensis</name>
    <dbReference type="NCBI Taxonomy" id="2692176"/>
    <lineage>
        <taxon>Bacteria</taxon>
        <taxon>Pseudomonadati</taxon>
        <taxon>Pseudomonadota</taxon>
        <taxon>Betaproteobacteria</taxon>
        <taxon>Burkholderiales</taxon>
        <taxon>Oxalobacteraceae</taxon>
        <taxon>Telluria group</taxon>
        <taxon>Duganella</taxon>
    </lineage>
</organism>
<keyword evidence="7" id="KW-0472">Membrane</keyword>
<protein>
    <recommendedName>
        <fullName evidence="2">histidine kinase</fullName>
        <ecNumber evidence="2">2.7.13.3</ecNumber>
    </recommendedName>
</protein>